<proteinExistence type="predicted"/>
<dbReference type="STRING" id="1302689.RG47T_0293"/>
<dbReference type="EMBL" id="MPPL01000001">
    <property type="protein sequence ID" value="OKS84856.1"/>
    <property type="molecule type" value="Genomic_DNA"/>
</dbReference>
<keyword evidence="2" id="KW-1185">Reference proteome</keyword>
<dbReference type="OrthoDB" id="800062at2"/>
<protein>
    <submittedName>
        <fullName evidence="1">Uncharacterized protein</fullName>
    </submittedName>
</protein>
<sequence length="67" mass="7996">MMHIVYSVFNKTANENQTNNRADQQQTEVDLALRLAAYKQVCNKYHDEIMAIRKYMPQWQPKFSCEL</sequence>
<evidence type="ECO:0000313" key="1">
    <source>
        <dbReference type="EMBL" id="OKS84856.1"/>
    </source>
</evidence>
<dbReference type="AlphaFoldDB" id="A0A1Q5ZSW5"/>
<dbReference type="Proteomes" id="UP000186720">
    <property type="component" value="Unassembled WGS sequence"/>
</dbReference>
<reference evidence="1 2" key="1">
    <citation type="submission" date="2016-11" db="EMBL/GenBank/DDBJ databases">
        <title>Whole Genome Sequencing of Mucilaginibacter polytrichastri RG4-7(T) isolated from the moss sample.</title>
        <authorList>
            <person name="Li Y."/>
        </authorList>
    </citation>
    <scope>NUCLEOTIDE SEQUENCE [LARGE SCALE GENOMIC DNA]</scope>
    <source>
        <strain evidence="1 2">RG4-7</strain>
    </source>
</reference>
<comment type="caution">
    <text evidence="1">The sequence shown here is derived from an EMBL/GenBank/DDBJ whole genome shotgun (WGS) entry which is preliminary data.</text>
</comment>
<organism evidence="1 2">
    <name type="scientific">Mucilaginibacter polytrichastri</name>
    <dbReference type="NCBI Taxonomy" id="1302689"/>
    <lineage>
        <taxon>Bacteria</taxon>
        <taxon>Pseudomonadati</taxon>
        <taxon>Bacteroidota</taxon>
        <taxon>Sphingobacteriia</taxon>
        <taxon>Sphingobacteriales</taxon>
        <taxon>Sphingobacteriaceae</taxon>
        <taxon>Mucilaginibacter</taxon>
    </lineage>
</organism>
<evidence type="ECO:0000313" key="2">
    <source>
        <dbReference type="Proteomes" id="UP000186720"/>
    </source>
</evidence>
<name>A0A1Q5ZSW5_9SPHI</name>
<accession>A0A1Q5ZSW5</accession>
<dbReference type="RefSeq" id="WP_074487571.1">
    <property type="nucleotide sequence ID" value="NZ_FPAM01000001.1"/>
</dbReference>
<gene>
    <name evidence="1" type="ORF">RG47T_0293</name>
</gene>